<reference evidence="1" key="1">
    <citation type="submission" date="2023-08" db="EMBL/GenBank/DDBJ databases">
        <authorList>
            <person name="Audoor S."/>
            <person name="Bilcke G."/>
        </authorList>
    </citation>
    <scope>NUCLEOTIDE SEQUENCE</scope>
</reference>
<keyword evidence="2" id="KW-1185">Reference proteome</keyword>
<name>A0AAD2FL84_9STRA</name>
<evidence type="ECO:0000313" key="1">
    <source>
        <dbReference type="EMBL" id="CAJ1939684.1"/>
    </source>
</evidence>
<dbReference type="EMBL" id="CAKOGP040000829">
    <property type="protein sequence ID" value="CAJ1939684.1"/>
    <property type="molecule type" value="Genomic_DNA"/>
</dbReference>
<dbReference type="Proteomes" id="UP001295423">
    <property type="component" value="Unassembled WGS sequence"/>
</dbReference>
<protein>
    <recommendedName>
        <fullName evidence="3">Reverse transcriptase Ty1/copia-type domain-containing protein</fullName>
    </recommendedName>
</protein>
<comment type="caution">
    <text evidence="1">The sequence shown here is derived from an EMBL/GenBank/DDBJ whole genome shotgun (WGS) entry which is preliminary data.</text>
</comment>
<evidence type="ECO:0008006" key="3">
    <source>
        <dbReference type="Google" id="ProtNLM"/>
    </source>
</evidence>
<dbReference type="AlphaFoldDB" id="A0AAD2FL84"/>
<accession>A0AAD2FL84</accession>
<evidence type="ECO:0000313" key="2">
    <source>
        <dbReference type="Proteomes" id="UP001295423"/>
    </source>
</evidence>
<gene>
    <name evidence="1" type="ORF">CYCCA115_LOCUS6695</name>
</gene>
<sequence length="362" mass="41219">MKGGETKWLDLSVAKEAFPIEVTKYAVANKLVSEPAFAWWVPYTLRKRDQVLKAVKRRAVKRQKPEKFGIEVPGPGPKGVARAYELDAQNGTSHWNDALIKEVKTILPALRILEDDEDVPVGYQLIELMTVFDVKMDLTRKARICARGDQTDPPMSVTYASVVTRERKEFGEYAGKKAILVKVVYGLKSSGFAWRSLCADVLKEQLEFQPCCGDMDVWRRPCQRKDGSKYYEYILIYTDECKLDGDDYFTWAIGSEEYLQESLRVVKKRIAPMQLTLKKKVYSTLPTGYKPELDSTPFIDDDTAIFYMQLIGILCWLVELGRIDVAAEVSMLSSYNAMPREGHFHAALHILAVYRSTLIVCL</sequence>
<organism evidence="1 2">
    <name type="scientific">Cylindrotheca closterium</name>
    <dbReference type="NCBI Taxonomy" id="2856"/>
    <lineage>
        <taxon>Eukaryota</taxon>
        <taxon>Sar</taxon>
        <taxon>Stramenopiles</taxon>
        <taxon>Ochrophyta</taxon>
        <taxon>Bacillariophyta</taxon>
        <taxon>Bacillariophyceae</taxon>
        <taxon>Bacillariophycidae</taxon>
        <taxon>Bacillariales</taxon>
        <taxon>Bacillariaceae</taxon>
        <taxon>Cylindrotheca</taxon>
    </lineage>
</organism>
<proteinExistence type="predicted"/>